<feature type="transmembrane region" description="Helical" evidence="9">
    <location>
        <begin position="124"/>
        <end position="145"/>
    </location>
</feature>
<comment type="caution">
    <text evidence="10">The sequence shown here is derived from an EMBL/GenBank/DDBJ whole genome shotgun (WGS) entry which is preliminary data.</text>
</comment>
<evidence type="ECO:0000256" key="9">
    <source>
        <dbReference type="SAM" id="Phobius"/>
    </source>
</evidence>
<feature type="transmembrane region" description="Helical" evidence="9">
    <location>
        <begin position="95"/>
        <end position="115"/>
    </location>
</feature>
<name>A0A7W8A3K3_9ACTN</name>
<keyword evidence="5" id="KW-0133">Cell shape</keyword>
<dbReference type="NCBIfam" id="TIGR03426">
    <property type="entry name" value="shape_MreD"/>
    <property type="match status" value="1"/>
</dbReference>
<comment type="subcellular location">
    <subcellularLocation>
        <location evidence="1">Cell membrane</location>
        <topology evidence="1">Multi-pass membrane protein</topology>
    </subcellularLocation>
</comment>
<dbReference type="RefSeq" id="WP_312896461.1">
    <property type="nucleotide sequence ID" value="NZ_JACHIN010000005.1"/>
</dbReference>
<dbReference type="GO" id="GO:0005886">
    <property type="term" value="C:plasma membrane"/>
    <property type="evidence" value="ECO:0007669"/>
    <property type="project" value="UniProtKB-SubCell"/>
</dbReference>
<evidence type="ECO:0000256" key="7">
    <source>
        <dbReference type="ARBA" id="ARBA00023136"/>
    </source>
</evidence>
<evidence type="ECO:0000256" key="1">
    <source>
        <dbReference type="ARBA" id="ARBA00004651"/>
    </source>
</evidence>
<dbReference type="GO" id="GO:0008360">
    <property type="term" value="P:regulation of cell shape"/>
    <property type="evidence" value="ECO:0007669"/>
    <property type="project" value="UniProtKB-KW"/>
</dbReference>
<protein>
    <submittedName>
        <fullName evidence="10">Rod shape-determining protein MreD</fullName>
    </submittedName>
</protein>
<evidence type="ECO:0000256" key="5">
    <source>
        <dbReference type="ARBA" id="ARBA00022960"/>
    </source>
</evidence>
<accession>A0A7W8A3K3</accession>
<proteinExistence type="inferred from homology"/>
<evidence type="ECO:0000256" key="4">
    <source>
        <dbReference type="ARBA" id="ARBA00022692"/>
    </source>
</evidence>
<evidence type="ECO:0000256" key="2">
    <source>
        <dbReference type="ARBA" id="ARBA00007776"/>
    </source>
</evidence>
<evidence type="ECO:0000256" key="3">
    <source>
        <dbReference type="ARBA" id="ARBA00022475"/>
    </source>
</evidence>
<gene>
    <name evidence="10" type="ORF">HNR40_004386</name>
</gene>
<dbReference type="AlphaFoldDB" id="A0A7W8A3K3"/>
<keyword evidence="3" id="KW-1003">Cell membrane</keyword>
<keyword evidence="11" id="KW-1185">Reference proteome</keyword>
<feature type="compositionally biased region" description="Basic residues" evidence="8">
    <location>
        <begin position="181"/>
        <end position="193"/>
    </location>
</feature>
<organism evidence="10 11">
    <name type="scientific">Nonomuraea endophytica</name>
    <dbReference type="NCBI Taxonomy" id="714136"/>
    <lineage>
        <taxon>Bacteria</taxon>
        <taxon>Bacillati</taxon>
        <taxon>Actinomycetota</taxon>
        <taxon>Actinomycetes</taxon>
        <taxon>Streptosporangiales</taxon>
        <taxon>Streptosporangiaceae</taxon>
        <taxon>Nonomuraea</taxon>
    </lineage>
</organism>
<dbReference type="EMBL" id="JACHIN010000005">
    <property type="protein sequence ID" value="MBB5078900.1"/>
    <property type="molecule type" value="Genomic_DNA"/>
</dbReference>
<dbReference type="Proteomes" id="UP000568380">
    <property type="component" value="Unassembled WGS sequence"/>
</dbReference>
<feature type="region of interest" description="Disordered" evidence="8">
    <location>
        <begin position="172"/>
        <end position="209"/>
    </location>
</feature>
<dbReference type="InterPro" id="IPR007227">
    <property type="entry name" value="Cell_shape_determining_MreD"/>
</dbReference>
<keyword evidence="7 9" id="KW-0472">Membrane</keyword>
<evidence type="ECO:0000313" key="11">
    <source>
        <dbReference type="Proteomes" id="UP000568380"/>
    </source>
</evidence>
<keyword evidence="6 9" id="KW-1133">Transmembrane helix</keyword>
<evidence type="ECO:0000256" key="8">
    <source>
        <dbReference type="SAM" id="MobiDB-lite"/>
    </source>
</evidence>
<reference evidence="10 11" key="1">
    <citation type="submission" date="2020-08" db="EMBL/GenBank/DDBJ databases">
        <title>Genomic Encyclopedia of Type Strains, Phase IV (KMG-IV): sequencing the most valuable type-strain genomes for metagenomic binning, comparative biology and taxonomic classification.</title>
        <authorList>
            <person name="Goeker M."/>
        </authorList>
    </citation>
    <scope>NUCLEOTIDE SEQUENCE [LARGE SCALE GENOMIC DNA]</scope>
    <source>
        <strain evidence="10 11">DSM 45385</strain>
    </source>
</reference>
<evidence type="ECO:0000256" key="6">
    <source>
        <dbReference type="ARBA" id="ARBA00022989"/>
    </source>
</evidence>
<evidence type="ECO:0000313" key="10">
    <source>
        <dbReference type="EMBL" id="MBB5078900.1"/>
    </source>
</evidence>
<comment type="similarity">
    <text evidence="2">Belongs to the MreD family.</text>
</comment>
<feature type="compositionally biased region" description="Low complexity" evidence="8">
    <location>
        <begin position="194"/>
        <end position="209"/>
    </location>
</feature>
<keyword evidence="4 9" id="KW-0812">Transmembrane</keyword>
<sequence>MPARAWAAVALAPLIQVVLVNRLSLPGGVTPDLTLLAVLAVARLRGPVAGAVAGFAAGAVLDLIPPAVHPVGRDALALCLAGYVAGHLLRLPAVAAFPLGVLAGLLFTAGVHAALGDPRAGGPALVHVLPLAAAYTVAASPLVWFPMRWKAPDAFPAAGPARADRLLAAHPAHPAVGRAGAPRRRLRQGRGGRSRQAGGRAAGQGRDPR</sequence>